<evidence type="ECO:0000256" key="1">
    <source>
        <dbReference type="SAM" id="Phobius"/>
    </source>
</evidence>
<dbReference type="EMBL" id="JAUJEB010000003">
    <property type="protein sequence ID" value="MDN5213370.1"/>
    <property type="molecule type" value="Genomic_DNA"/>
</dbReference>
<feature type="transmembrane region" description="Helical" evidence="1">
    <location>
        <begin position="7"/>
        <end position="28"/>
    </location>
</feature>
<reference evidence="2" key="1">
    <citation type="submission" date="2023-06" db="EMBL/GenBank/DDBJ databases">
        <title>Genomic of Agaribacillus aureum.</title>
        <authorList>
            <person name="Wang G."/>
        </authorList>
    </citation>
    <scope>NUCLEOTIDE SEQUENCE</scope>
    <source>
        <strain evidence="2">BMA12</strain>
    </source>
</reference>
<protein>
    <submittedName>
        <fullName evidence="2">Uncharacterized protein</fullName>
    </submittedName>
</protein>
<evidence type="ECO:0000313" key="2">
    <source>
        <dbReference type="EMBL" id="MDN5213370.1"/>
    </source>
</evidence>
<proteinExistence type="predicted"/>
<dbReference type="Proteomes" id="UP001172083">
    <property type="component" value="Unassembled WGS sequence"/>
</dbReference>
<comment type="caution">
    <text evidence="2">The sequence shown here is derived from an EMBL/GenBank/DDBJ whole genome shotgun (WGS) entry which is preliminary data.</text>
</comment>
<evidence type="ECO:0000313" key="3">
    <source>
        <dbReference type="Proteomes" id="UP001172083"/>
    </source>
</evidence>
<organism evidence="2 3">
    <name type="scientific">Agaribacillus aureus</name>
    <dbReference type="NCBI Taxonomy" id="3051825"/>
    <lineage>
        <taxon>Bacteria</taxon>
        <taxon>Pseudomonadati</taxon>
        <taxon>Bacteroidota</taxon>
        <taxon>Cytophagia</taxon>
        <taxon>Cytophagales</taxon>
        <taxon>Splendidivirgaceae</taxon>
        <taxon>Agaribacillus</taxon>
    </lineage>
</organism>
<keyword evidence="1" id="KW-0472">Membrane</keyword>
<keyword evidence="1" id="KW-0812">Transmembrane</keyword>
<keyword evidence="3" id="KW-1185">Reference proteome</keyword>
<dbReference type="RefSeq" id="WP_346758710.1">
    <property type="nucleotide sequence ID" value="NZ_JAUJEB010000003.1"/>
</dbReference>
<keyword evidence="1" id="KW-1133">Transmembrane helix</keyword>
<name>A0ABT8L6J8_9BACT</name>
<sequence length="226" mass="26467">MKISRHHFLAIMRTGIIFFMLVNTFYGYGQDFLVLEAERAFRQNGKKIKKGELLYKKEIVTIRKNGKMILDVESTIDLALSPGVHNIDSLNTLNTIRYKNHDSLVHVLEQRGLLPCKFRYKVWVVPGTDRPYEADRISVLNGKLIKVDRDAIDPVLIEWNNPDKKYRGPYLVIVRDAFSKGFVDILETHDNSISVYPQNYDHQYMFYYIQAKDCRASRLHNIEVKR</sequence>
<accession>A0ABT8L6J8</accession>
<gene>
    <name evidence="2" type="ORF">QQ020_14970</name>
</gene>